<evidence type="ECO:0000256" key="4">
    <source>
        <dbReference type="PROSITE-ProRule" id="PRU00510"/>
    </source>
</evidence>
<organism evidence="8 9">
    <name type="scientific">Oceanomicrobium pacificus</name>
    <dbReference type="NCBI Taxonomy" id="2692916"/>
    <lineage>
        <taxon>Bacteria</taxon>
        <taxon>Pseudomonadati</taxon>
        <taxon>Pseudomonadota</taxon>
        <taxon>Alphaproteobacteria</taxon>
        <taxon>Rhodobacterales</taxon>
        <taxon>Paracoccaceae</taxon>
        <taxon>Oceanomicrobium</taxon>
    </lineage>
</organism>
<evidence type="ECO:0000256" key="5">
    <source>
        <dbReference type="SAM" id="MobiDB-lite"/>
    </source>
</evidence>
<dbReference type="RefSeq" id="WP_160851332.1">
    <property type="nucleotide sequence ID" value="NZ_WUWG01000001.1"/>
</dbReference>
<feature type="compositionally biased region" description="Basic and acidic residues" evidence="5">
    <location>
        <begin position="26"/>
        <end position="43"/>
    </location>
</feature>
<keyword evidence="9" id="KW-1185">Reference proteome</keyword>
<dbReference type="AlphaFoldDB" id="A0A6B0TNM8"/>
<proteinExistence type="predicted"/>
<dbReference type="GO" id="GO:0008270">
    <property type="term" value="F:zinc ion binding"/>
    <property type="evidence" value="ECO:0007669"/>
    <property type="project" value="UniProtKB-KW"/>
</dbReference>
<gene>
    <name evidence="8" type="ORF">GSH16_01920</name>
</gene>
<evidence type="ECO:0000256" key="3">
    <source>
        <dbReference type="ARBA" id="ARBA00022833"/>
    </source>
</evidence>
<evidence type="ECO:0000259" key="6">
    <source>
        <dbReference type="Pfam" id="PF01258"/>
    </source>
</evidence>
<keyword evidence="3" id="KW-0862">Zinc</keyword>
<reference evidence="8 9" key="1">
    <citation type="submission" date="2019-12" db="EMBL/GenBank/DDBJ databases">
        <title>Strain KN286 was isolated from seawater, which was collected from Caroline Seamount in the tropical western Pacific.</title>
        <authorList>
            <person name="Wang Q."/>
        </authorList>
    </citation>
    <scope>NUCLEOTIDE SEQUENCE [LARGE SCALE GENOMIC DNA]</scope>
    <source>
        <strain evidence="8 9">KN286</strain>
    </source>
</reference>
<dbReference type="PANTHER" id="PTHR33823">
    <property type="entry name" value="RNA POLYMERASE-BINDING TRANSCRIPTION FACTOR DKSA-RELATED"/>
    <property type="match status" value="1"/>
</dbReference>
<accession>A0A6B0TNM8</accession>
<keyword evidence="2" id="KW-0863">Zinc-finger</keyword>
<dbReference type="Gene3D" id="1.20.120.910">
    <property type="entry name" value="DksA, coiled-coil domain"/>
    <property type="match status" value="1"/>
</dbReference>
<dbReference type="SUPFAM" id="SSF57716">
    <property type="entry name" value="Glucocorticoid receptor-like (DNA-binding domain)"/>
    <property type="match status" value="1"/>
</dbReference>
<feature type="zinc finger region" description="dksA C4-type" evidence="4">
    <location>
        <begin position="79"/>
        <end position="103"/>
    </location>
</feature>
<comment type="caution">
    <text evidence="8">The sequence shown here is derived from an EMBL/GenBank/DDBJ whole genome shotgun (WGS) entry which is preliminary data.</text>
</comment>
<name>A0A6B0TNM8_9RHOB</name>
<evidence type="ECO:0000256" key="1">
    <source>
        <dbReference type="ARBA" id="ARBA00022723"/>
    </source>
</evidence>
<dbReference type="PANTHER" id="PTHR33823:SF4">
    <property type="entry name" value="GENERAL STRESS PROTEIN 16O"/>
    <property type="match status" value="1"/>
</dbReference>
<dbReference type="InterPro" id="IPR037187">
    <property type="entry name" value="DnaK_N"/>
</dbReference>
<evidence type="ECO:0000313" key="8">
    <source>
        <dbReference type="EMBL" id="MXU64189.1"/>
    </source>
</evidence>
<dbReference type="Pfam" id="PF01258">
    <property type="entry name" value="zf-dskA_traR"/>
    <property type="match status" value="1"/>
</dbReference>
<dbReference type="Pfam" id="PF21173">
    <property type="entry name" value="DksA-like_N"/>
    <property type="match status" value="1"/>
</dbReference>
<keyword evidence="1" id="KW-0479">Metal-binding</keyword>
<dbReference type="InterPro" id="IPR048487">
    <property type="entry name" value="DksA-like_N"/>
</dbReference>
<dbReference type="Proteomes" id="UP000436016">
    <property type="component" value="Unassembled WGS sequence"/>
</dbReference>
<sequence>MVDLSARKAQLETRLAELRGRLEHIEHDLDQPVSKDDEDRATEREDDEVLEGIGEAGLQEIRSIEAALQRIAAGSYGECVSCGEEIDAARLDIVPHTPLCKTCAAKR</sequence>
<dbReference type="EMBL" id="WUWG01000001">
    <property type="protein sequence ID" value="MXU64189.1"/>
    <property type="molecule type" value="Genomic_DNA"/>
</dbReference>
<evidence type="ECO:0000259" key="7">
    <source>
        <dbReference type="Pfam" id="PF21173"/>
    </source>
</evidence>
<evidence type="ECO:0000313" key="9">
    <source>
        <dbReference type="Proteomes" id="UP000436016"/>
    </source>
</evidence>
<dbReference type="InterPro" id="IPR000962">
    <property type="entry name" value="Znf_DskA_TraR"/>
</dbReference>
<feature type="region of interest" description="Disordered" evidence="5">
    <location>
        <begin position="26"/>
        <end position="50"/>
    </location>
</feature>
<feature type="domain" description="DnaK suppressor protein-like N-terminal" evidence="7">
    <location>
        <begin position="9"/>
        <end position="71"/>
    </location>
</feature>
<evidence type="ECO:0000256" key="2">
    <source>
        <dbReference type="ARBA" id="ARBA00022771"/>
    </source>
</evidence>
<feature type="domain" description="Zinc finger DksA/TraR C4-type" evidence="6">
    <location>
        <begin position="74"/>
        <end position="106"/>
    </location>
</feature>
<protein>
    <submittedName>
        <fullName evidence="8">TraR/DksA family transcriptional regulator</fullName>
    </submittedName>
</protein>
<dbReference type="PROSITE" id="PS51128">
    <property type="entry name" value="ZF_DKSA_2"/>
    <property type="match status" value="1"/>
</dbReference>
<dbReference type="SUPFAM" id="SSF109635">
    <property type="entry name" value="DnaK suppressor protein DksA, alpha-hairpin domain"/>
    <property type="match status" value="1"/>
</dbReference>